<protein>
    <recommendedName>
        <fullName evidence="6">RNA polymerase sigma factor</fullName>
    </recommendedName>
</protein>
<evidence type="ECO:0000256" key="3">
    <source>
        <dbReference type="ARBA" id="ARBA00023082"/>
    </source>
</evidence>
<dbReference type="NCBIfam" id="TIGR02937">
    <property type="entry name" value="sigma70-ECF"/>
    <property type="match status" value="1"/>
</dbReference>
<evidence type="ECO:0000259" key="7">
    <source>
        <dbReference type="Pfam" id="PF04542"/>
    </source>
</evidence>
<evidence type="ECO:0000256" key="2">
    <source>
        <dbReference type="ARBA" id="ARBA00023015"/>
    </source>
</evidence>
<dbReference type="Proteomes" id="UP000539372">
    <property type="component" value="Unassembled WGS sequence"/>
</dbReference>
<dbReference type="GO" id="GO:0006352">
    <property type="term" value="P:DNA-templated transcription initiation"/>
    <property type="evidence" value="ECO:0007669"/>
    <property type="project" value="InterPro"/>
</dbReference>
<dbReference type="InterPro" id="IPR039425">
    <property type="entry name" value="RNA_pol_sigma-70-like"/>
</dbReference>
<feature type="domain" description="RNA polymerase sigma-70 region 2" evidence="7">
    <location>
        <begin position="38"/>
        <end position="106"/>
    </location>
</feature>
<dbReference type="GO" id="GO:0016987">
    <property type="term" value="F:sigma factor activity"/>
    <property type="evidence" value="ECO:0007669"/>
    <property type="project" value="UniProtKB-KW"/>
</dbReference>
<evidence type="ECO:0000256" key="4">
    <source>
        <dbReference type="ARBA" id="ARBA00023125"/>
    </source>
</evidence>
<dbReference type="InterPro" id="IPR007627">
    <property type="entry name" value="RNA_pol_sigma70_r2"/>
</dbReference>
<dbReference type="Pfam" id="PF08281">
    <property type="entry name" value="Sigma70_r4_2"/>
    <property type="match status" value="1"/>
</dbReference>
<proteinExistence type="inferred from homology"/>
<dbReference type="GO" id="GO:0003677">
    <property type="term" value="F:DNA binding"/>
    <property type="evidence" value="ECO:0007669"/>
    <property type="project" value="UniProtKB-KW"/>
</dbReference>
<dbReference type="InterPro" id="IPR013249">
    <property type="entry name" value="RNA_pol_sigma70_r4_t2"/>
</dbReference>
<accession>A0A7Y0HEW9</accession>
<evidence type="ECO:0000256" key="5">
    <source>
        <dbReference type="ARBA" id="ARBA00023163"/>
    </source>
</evidence>
<dbReference type="Gene3D" id="1.10.1740.10">
    <property type="match status" value="1"/>
</dbReference>
<keyword evidence="5 6" id="KW-0804">Transcription</keyword>
<comment type="caution">
    <text evidence="9">The sequence shown here is derived from an EMBL/GenBank/DDBJ whole genome shotgun (WGS) entry which is preliminary data.</text>
</comment>
<dbReference type="PANTHER" id="PTHR43133:SF62">
    <property type="entry name" value="RNA POLYMERASE SIGMA FACTOR SIGZ"/>
    <property type="match status" value="1"/>
</dbReference>
<evidence type="ECO:0000256" key="1">
    <source>
        <dbReference type="ARBA" id="ARBA00010641"/>
    </source>
</evidence>
<dbReference type="InterPro" id="IPR014284">
    <property type="entry name" value="RNA_pol_sigma-70_dom"/>
</dbReference>
<keyword evidence="3 6" id="KW-0731">Sigma factor</keyword>
<dbReference type="CDD" id="cd06171">
    <property type="entry name" value="Sigma70_r4"/>
    <property type="match status" value="1"/>
</dbReference>
<evidence type="ECO:0000313" key="9">
    <source>
        <dbReference type="EMBL" id="NMM43357.1"/>
    </source>
</evidence>
<dbReference type="AlphaFoldDB" id="A0A7Y0HEW9"/>
<reference evidence="9 10" key="1">
    <citation type="submission" date="2020-04" db="EMBL/GenBank/DDBJ databases">
        <title>Rhodospirillaceae bacterium KN72 isolated from deep sea.</title>
        <authorList>
            <person name="Zhang D.-C."/>
        </authorList>
    </citation>
    <scope>NUCLEOTIDE SEQUENCE [LARGE SCALE GENOMIC DNA]</scope>
    <source>
        <strain evidence="9 10">KN72</strain>
    </source>
</reference>
<keyword evidence="2 6" id="KW-0805">Transcription regulation</keyword>
<feature type="domain" description="RNA polymerase sigma factor 70 region 4 type 2" evidence="8">
    <location>
        <begin position="136"/>
        <end position="186"/>
    </location>
</feature>
<keyword evidence="4 6" id="KW-0238">DNA-binding</keyword>
<dbReference type="SUPFAM" id="SSF88659">
    <property type="entry name" value="Sigma3 and sigma4 domains of RNA polymerase sigma factors"/>
    <property type="match status" value="1"/>
</dbReference>
<dbReference type="Gene3D" id="1.10.10.10">
    <property type="entry name" value="Winged helix-like DNA-binding domain superfamily/Winged helix DNA-binding domain"/>
    <property type="match status" value="1"/>
</dbReference>
<evidence type="ECO:0000256" key="6">
    <source>
        <dbReference type="RuleBase" id="RU000716"/>
    </source>
</evidence>
<dbReference type="InterPro" id="IPR036388">
    <property type="entry name" value="WH-like_DNA-bd_sf"/>
</dbReference>
<keyword evidence="10" id="KW-1185">Reference proteome</keyword>
<dbReference type="InterPro" id="IPR000838">
    <property type="entry name" value="RNA_pol_sigma70_ECF_CS"/>
</dbReference>
<dbReference type="Pfam" id="PF04542">
    <property type="entry name" value="Sigma70_r2"/>
    <property type="match status" value="1"/>
</dbReference>
<gene>
    <name evidence="9" type="ORF">HH303_02625</name>
</gene>
<evidence type="ECO:0000313" key="10">
    <source>
        <dbReference type="Proteomes" id="UP000539372"/>
    </source>
</evidence>
<sequence length="195" mass="22261">MRLARRVVDKDRESVLDEFEDLIVAIARKRDRAAFRALFDHFAPRLKTFFMRGGLDPAAAEEIVQETMVKVWRKADQFDPAKAKASTWIFSIGRNLRVDFLRKEKRPQPDFNDPMFVPDPEPDGFEVLSVAQEADLVREAFDALPPDQKAVMTLAFYEEKPHSEIASELGLPLGTVKSRIRLAFQRIRSGLGESV</sequence>
<dbReference type="PANTHER" id="PTHR43133">
    <property type="entry name" value="RNA POLYMERASE ECF-TYPE SIGMA FACTO"/>
    <property type="match status" value="1"/>
</dbReference>
<evidence type="ECO:0000259" key="8">
    <source>
        <dbReference type="Pfam" id="PF08281"/>
    </source>
</evidence>
<dbReference type="InterPro" id="IPR013324">
    <property type="entry name" value="RNA_pol_sigma_r3/r4-like"/>
</dbReference>
<organism evidence="9 10">
    <name type="scientific">Pacificispira spongiicola</name>
    <dbReference type="NCBI Taxonomy" id="2729598"/>
    <lineage>
        <taxon>Bacteria</taxon>
        <taxon>Pseudomonadati</taxon>
        <taxon>Pseudomonadota</taxon>
        <taxon>Alphaproteobacteria</taxon>
        <taxon>Rhodospirillales</taxon>
        <taxon>Rhodospirillaceae</taxon>
        <taxon>Pacificispira</taxon>
    </lineage>
</organism>
<dbReference type="EMBL" id="JABBNT010000001">
    <property type="protein sequence ID" value="NMM43357.1"/>
    <property type="molecule type" value="Genomic_DNA"/>
</dbReference>
<name>A0A7Y0HEW9_9PROT</name>
<dbReference type="SUPFAM" id="SSF88946">
    <property type="entry name" value="Sigma2 domain of RNA polymerase sigma factors"/>
    <property type="match status" value="1"/>
</dbReference>
<dbReference type="PROSITE" id="PS01063">
    <property type="entry name" value="SIGMA70_ECF"/>
    <property type="match status" value="1"/>
</dbReference>
<dbReference type="InterPro" id="IPR013325">
    <property type="entry name" value="RNA_pol_sigma_r2"/>
</dbReference>
<comment type="similarity">
    <text evidence="1 6">Belongs to the sigma-70 factor family. ECF subfamily.</text>
</comment>